<proteinExistence type="predicted"/>
<dbReference type="RefSeq" id="XP_049138907.1">
    <property type="nucleotide sequence ID" value="XM_049281764.1"/>
</dbReference>
<dbReference type="KEGG" id="clup:CLUP02_02735"/>
<dbReference type="GeneID" id="73336774"/>
<dbReference type="Proteomes" id="UP000830671">
    <property type="component" value="Chromosome 2"/>
</dbReference>
<name>A0A9Q8SHK4_9PEZI</name>
<reference evidence="2" key="1">
    <citation type="journal article" date="2021" name="Mol. Plant Microbe Interact.">
        <title>Complete Genome Sequence of the Plant-Pathogenic Fungus Colletotrichum lupini.</title>
        <authorList>
            <person name="Baroncelli R."/>
            <person name="Pensec F."/>
            <person name="Da Lio D."/>
            <person name="Boufleur T."/>
            <person name="Vicente I."/>
            <person name="Sarrocco S."/>
            <person name="Picot A."/>
            <person name="Baraldi E."/>
            <person name="Sukno S."/>
            <person name="Thon M."/>
            <person name="Le Floch G."/>
        </authorList>
    </citation>
    <scope>NUCLEOTIDE SEQUENCE</scope>
    <source>
        <strain evidence="2">IMI 504893</strain>
    </source>
</reference>
<feature type="region of interest" description="Disordered" evidence="1">
    <location>
        <begin position="125"/>
        <end position="191"/>
    </location>
</feature>
<evidence type="ECO:0000256" key="1">
    <source>
        <dbReference type="SAM" id="MobiDB-lite"/>
    </source>
</evidence>
<feature type="compositionally biased region" description="Basic and acidic residues" evidence="1">
    <location>
        <begin position="145"/>
        <end position="154"/>
    </location>
</feature>
<evidence type="ECO:0000313" key="3">
    <source>
        <dbReference type="Proteomes" id="UP000830671"/>
    </source>
</evidence>
<dbReference type="AlphaFoldDB" id="A0A9Q8SHK4"/>
<gene>
    <name evidence="2" type="ORF">CLUP02_02735</name>
</gene>
<keyword evidence="3" id="KW-1185">Reference proteome</keyword>
<organism evidence="2 3">
    <name type="scientific">Colletotrichum lupini</name>
    <dbReference type="NCBI Taxonomy" id="145971"/>
    <lineage>
        <taxon>Eukaryota</taxon>
        <taxon>Fungi</taxon>
        <taxon>Dikarya</taxon>
        <taxon>Ascomycota</taxon>
        <taxon>Pezizomycotina</taxon>
        <taxon>Sordariomycetes</taxon>
        <taxon>Hypocreomycetidae</taxon>
        <taxon>Glomerellales</taxon>
        <taxon>Glomerellaceae</taxon>
        <taxon>Colletotrichum</taxon>
        <taxon>Colletotrichum acutatum species complex</taxon>
    </lineage>
</organism>
<accession>A0A9Q8SHK4</accession>
<protein>
    <submittedName>
        <fullName evidence="2">Uncharacterized protein</fullName>
    </submittedName>
</protein>
<dbReference type="EMBL" id="CP019474">
    <property type="protein sequence ID" value="UQC77268.1"/>
    <property type="molecule type" value="Genomic_DNA"/>
</dbReference>
<evidence type="ECO:0000313" key="2">
    <source>
        <dbReference type="EMBL" id="UQC77268.1"/>
    </source>
</evidence>
<sequence length="212" mass="23400">MLARTDYTHKNPIFPLFPRGERLAKTLSLSKAQLSAFATSCSLSEPATSPFPTPSTWFIAPNMTRSKRGATTNRGGVQVPPFPYVLARLRHTKVTNISRLMSLRQSWGPSAKSLDVTKTMYRLATESTSQDPKTVGGKGAQYDNSKGRAAERHFPRGRRQGQSVQAATNHRPRGRAAGTDPSTSPWSPFFRSRGAFKALPSSVTDWQMSKMK</sequence>